<proteinExistence type="predicted"/>
<evidence type="ECO:0000259" key="1">
    <source>
        <dbReference type="Pfam" id="PF01814"/>
    </source>
</evidence>
<accession>A0A2K0X9K6</accession>
<dbReference type="InterPro" id="IPR038062">
    <property type="entry name" value="ScdA-like_N_sf"/>
</dbReference>
<evidence type="ECO:0000313" key="3">
    <source>
        <dbReference type="Proteomes" id="UP000236634"/>
    </source>
</evidence>
<dbReference type="PANTHER" id="PTHR39966">
    <property type="entry name" value="BLL2471 PROTEIN-RELATED"/>
    <property type="match status" value="1"/>
</dbReference>
<dbReference type="RefSeq" id="WP_103004179.1">
    <property type="nucleotide sequence ID" value="NZ_NBAX01000014.1"/>
</dbReference>
<dbReference type="PANTHER" id="PTHR39966:SF3">
    <property type="entry name" value="DUF438 DOMAIN-CONTAINING PROTEIN"/>
    <property type="match status" value="1"/>
</dbReference>
<dbReference type="Proteomes" id="UP000236634">
    <property type="component" value="Unassembled WGS sequence"/>
</dbReference>
<comment type="caution">
    <text evidence="2">The sequence shown here is derived from an EMBL/GenBank/DDBJ whole genome shotgun (WGS) entry which is preliminary data.</text>
</comment>
<protein>
    <submittedName>
        <fullName evidence="2">Diguanylate cyclase</fullName>
    </submittedName>
</protein>
<name>A0A2K0X9K6_9BACT</name>
<dbReference type="InterPro" id="IPR012312">
    <property type="entry name" value="Hemerythrin-like"/>
</dbReference>
<feature type="domain" description="Hemerythrin-like" evidence="1">
    <location>
        <begin position="100"/>
        <end position="214"/>
    </location>
</feature>
<dbReference type="GO" id="GO:0005886">
    <property type="term" value="C:plasma membrane"/>
    <property type="evidence" value="ECO:0007669"/>
    <property type="project" value="TreeGrafter"/>
</dbReference>
<reference evidence="2 3" key="1">
    <citation type="submission" date="2017-03" db="EMBL/GenBank/DDBJ databases">
        <authorList>
            <person name="Afonso C.L."/>
            <person name="Miller P.J."/>
            <person name="Scott M.A."/>
            <person name="Spackman E."/>
            <person name="Goraichik I."/>
            <person name="Dimitrov K.M."/>
            <person name="Suarez D.L."/>
            <person name="Swayne D.E."/>
        </authorList>
    </citation>
    <scope>NUCLEOTIDE SEQUENCE [LARGE SCALE GENOMIC DNA]</scope>
    <source>
        <strain evidence="2 3">DNF00076</strain>
    </source>
</reference>
<dbReference type="Pfam" id="PF01814">
    <property type="entry name" value="Hemerythrin"/>
    <property type="match status" value="1"/>
</dbReference>
<dbReference type="Gene3D" id="3.30.450.20">
    <property type="entry name" value="PAS domain"/>
    <property type="match status" value="1"/>
</dbReference>
<dbReference type="Gene3D" id="1.10.3910.10">
    <property type="entry name" value="SP0561-like"/>
    <property type="match status" value="1"/>
</dbReference>
<dbReference type="Pfam" id="PF13596">
    <property type="entry name" value="PAS_10"/>
    <property type="match status" value="1"/>
</dbReference>
<organism evidence="2 3">
    <name type="scientific">Hoylesella timonensis</name>
    <dbReference type="NCBI Taxonomy" id="386414"/>
    <lineage>
        <taxon>Bacteria</taxon>
        <taxon>Pseudomonadati</taxon>
        <taxon>Bacteroidota</taxon>
        <taxon>Bacteroidia</taxon>
        <taxon>Bacteroidales</taxon>
        <taxon>Prevotellaceae</taxon>
        <taxon>Hoylesella</taxon>
    </lineage>
</organism>
<dbReference type="InterPro" id="IPR035965">
    <property type="entry name" value="PAS-like_dom_sf"/>
</dbReference>
<evidence type="ECO:0000313" key="2">
    <source>
        <dbReference type="EMBL" id="PNP91215.1"/>
    </source>
</evidence>
<dbReference type="SUPFAM" id="SSF55785">
    <property type="entry name" value="PYP-like sensor domain (PAS domain)"/>
    <property type="match status" value="1"/>
</dbReference>
<gene>
    <name evidence="2" type="ORF">BFS16_12175</name>
</gene>
<sequence>MDMKKYLPSVDLEKLSKILEIKEAYQRGDISLEEGRARIRKQVGKIRPYEIALAEQELKTIEENECQKEDIQKMIELFDEVMDTSRPNLPLDHPIMCYYRENDEMLRLMLSIEDLVQYPIIKNQWIELYDKIAAFRTHLSRKQNQLYSILEQKGFDRPTTTMWLLDDFVRDEIRDAKKLIEEDKEEEFLAMQPTIVADVRDLLQKEESVLYPTALAMITPEEFEQMRSGDYEIGFAWIDVEGFQNADKTATQPITAPDGFVSELSALLAKYELGGNDTDRVFDVTTGKLSLEQINLIYKHLPVDISYVDENELVRFYSDTNHRIFPRSKNVIGRDVKNCHPRTSVHLVEEIIAKFRSGEQDSVDFWINKPGVFIYIYYVAVRDAEGRFRGVLEMMQDCSRIRELQGSRTLLTWSNDTQVVKSKEAQNCTPNDTSVTKEGSTIELSADTRLQDLLKIYPQLRKDLPSMNSAFKMLNSPLARIIIPKATIAMMSKRSGVSLDDILSTLKELIAKYKREK</sequence>
<dbReference type="EMBL" id="NBAX01000014">
    <property type="protein sequence ID" value="PNP91215.1"/>
    <property type="molecule type" value="Genomic_DNA"/>
</dbReference>
<dbReference type="AlphaFoldDB" id="A0A2K0X9K6"/>